<name>A0A644VE09_9ZZZZ</name>
<evidence type="ECO:0000256" key="6">
    <source>
        <dbReference type="ARBA" id="ARBA00022888"/>
    </source>
</evidence>
<dbReference type="HAMAP" id="MF_00555">
    <property type="entry name" value="AsnA"/>
    <property type="match status" value="1"/>
</dbReference>
<reference evidence="8" key="1">
    <citation type="submission" date="2019-08" db="EMBL/GenBank/DDBJ databases">
        <authorList>
            <person name="Kucharzyk K."/>
            <person name="Murdoch R.W."/>
            <person name="Higgins S."/>
            <person name="Loffler F."/>
        </authorList>
    </citation>
    <scope>NUCLEOTIDE SEQUENCE</scope>
</reference>
<dbReference type="EC" id="6.3.1.1" evidence="8"/>
<dbReference type="Gene3D" id="3.30.930.10">
    <property type="entry name" value="Bira Bifunctional Protein, Domain 2"/>
    <property type="match status" value="1"/>
</dbReference>
<proteinExistence type="inferred from homology"/>
<dbReference type="GO" id="GO:0006529">
    <property type="term" value="P:asparagine biosynthetic process"/>
    <property type="evidence" value="ECO:0007669"/>
    <property type="project" value="UniProtKB-KW"/>
</dbReference>
<keyword evidence="1" id="KW-0963">Cytoplasm</keyword>
<dbReference type="EMBL" id="VSSQ01000279">
    <property type="protein sequence ID" value="MPL89395.1"/>
    <property type="molecule type" value="Genomic_DNA"/>
</dbReference>
<evidence type="ECO:0000256" key="5">
    <source>
        <dbReference type="ARBA" id="ARBA00022840"/>
    </source>
</evidence>
<evidence type="ECO:0000256" key="3">
    <source>
        <dbReference type="ARBA" id="ARBA00022605"/>
    </source>
</evidence>
<evidence type="ECO:0000256" key="2">
    <source>
        <dbReference type="ARBA" id="ARBA00022598"/>
    </source>
</evidence>
<comment type="caution">
    <text evidence="8">The sequence shown here is derived from an EMBL/GenBank/DDBJ whole genome shotgun (WGS) entry which is preliminary data.</text>
</comment>
<keyword evidence="4" id="KW-0547">Nucleotide-binding</keyword>
<evidence type="ECO:0000256" key="4">
    <source>
        <dbReference type="ARBA" id="ARBA00022741"/>
    </source>
</evidence>
<keyword evidence="5" id="KW-0067">ATP-binding</keyword>
<keyword evidence="6" id="KW-0061">Asparagine biosynthesis</keyword>
<dbReference type="GO" id="GO:0005524">
    <property type="term" value="F:ATP binding"/>
    <property type="evidence" value="ECO:0007669"/>
    <property type="project" value="UniProtKB-KW"/>
</dbReference>
<dbReference type="Pfam" id="PF03590">
    <property type="entry name" value="AsnA"/>
    <property type="match status" value="1"/>
</dbReference>
<dbReference type="InterPro" id="IPR006195">
    <property type="entry name" value="aa-tRNA-synth_II"/>
</dbReference>
<protein>
    <submittedName>
        <fullName evidence="8">Aspartate--ammonia ligase</fullName>
        <ecNumber evidence="8">6.3.1.1</ecNumber>
    </submittedName>
</protein>
<dbReference type="GO" id="GO:0005829">
    <property type="term" value="C:cytosol"/>
    <property type="evidence" value="ECO:0007669"/>
    <property type="project" value="TreeGrafter"/>
</dbReference>
<accession>A0A644VE09</accession>
<gene>
    <name evidence="8" type="primary">asnA_3</name>
    <name evidence="8" type="ORF">SDC9_35429</name>
</gene>
<dbReference type="PANTHER" id="PTHR30073">
    <property type="entry name" value="ASPARTATE--AMMONIA LIGASE"/>
    <property type="match status" value="1"/>
</dbReference>
<feature type="domain" description="Aminoacyl-transfer RNA synthetases class-II family profile" evidence="7">
    <location>
        <begin position="98"/>
        <end position="328"/>
    </location>
</feature>
<dbReference type="InterPro" id="IPR004618">
    <property type="entry name" value="AsnA"/>
</dbReference>
<keyword evidence="2 8" id="KW-0436">Ligase</keyword>
<dbReference type="GO" id="GO:0004071">
    <property type="term" value="F:aspartate-ammonia ligase activity"/>
    <property type="evidence" value="ECO:0007669"/>
    <property type="project" value="UniProtKB-EC"/>
</dbReference>
<dbReference type="NCBIfam" id="TIGR00669">
    <property type="entry name" value="asnA"/>
    <property type="match status" value="1"/>
</dbReference>
<evidence type="ECO:0000313" key="8">
    <source>
        <dbReference type="EMBL" id="MPL89395.1"/>
    </source>
</evidence>
<dbReference type="PIRSF" id="PIRSF001555">
    <property type="entry name" value="Asp_ammon_ligase"/>
    <property type="match status" value="1"/>
</dbReference>
<keyword evidence="3" id="KW-0028">Amino-acid biosynthesis</keyword>
<dbReference type="AlphaFoldDB" id="A0A644VE09"/>
<dbReference type="SUPFAM" id="SSF55681">
    <property type="entry name" value="Class II aaRS and biotin synthetases"/>
    <property type="match status" value="1"/>
</dbReference>
<evidence type="ECO:0000259" key="7">
    <source>
        <dbReference type="PROSITE" id="PS50862"/>
    </source>
</evidence>
<dbReference type="InterPro" id="IPR045864">
    <property type="entry name" value="aa-tRNA-synth_II/BPL/LPL"/>
</dbReference>
<evidence type="ECO:0000256" key="1">
    <source>
        <dbReference type="ARBA" id="ARBA00022490"/>
    </source>
</evidence>
<dbReference type="PROSITE" id="PS50862">
    <property type="entry name" value="AA_TRNA_LIGASE_II"/>
    <property type="match status" value="1"/>
</dbReference>
<dbReference type="PANTHER" id="PTHR30073:SF5">
    <property type="entry name" value="ASPARTATE--AMMONIA LIGASE"/>
    <property type="match status" value="1"/>
</dbReference>
<organism evidence="8">
    <name type="scientific">bioreactor metagenome</name>
    <dbReference type="NCBI Taxonomy" id="1076179"/>
    <lineage>
        <taxon>unclassified sequences</taxon>
        <taxon>metagenomes</taxon>
        <taxon>ecological metagenomes</taxon>
    </lineage>
</organism>
<sequence length="335" mass="37958">MDYYQLLETEQAIAFVKERFERDLCAKLNLVRVSSPIAVLEGTGINDDLNGTERPVSFSVKALGENRAQVVHSLAKWKRIRLMQMGMKPGGGIITDMRALRPDEDYTNLHSVYVDQWDWEQVISSDQRCVEKLRETVNTIYQALRNTEKEIELNYKEIKSVLPPEIKFLHSEELLTMYPDTTAKEREAIAAREYGAIFIMGIGGELSNGEAHDGRAPDYDDWSTQNEDGYIGLNGDIIVWHPLLKCPLELSSMGIRVNPEALMKQLNLKGCPERSNLLYHSMLLNGELPCTIGGGIGQSRVCMFMLKKRHIGEVQVGIWSEEQRNIMALEGVELL</sequence>